<dbReference type="EMBL" id="UYRU01107530">
    <property type="protein sequence ID" value="VDN43345.1"/>
    <property type="molecule type" value="Genomic_DNA"/>
</dbReference>
<sequence length="146" mass="16482">MVRTSHVIFEREGILLDCQGVPTGSCGHVFKKYNRHCPQELRKKFIGDNLTSSAEVLSEGLSTPIRKNNFQDILRSVLVAESWRDTKIRSGVVDLVQYLESCNIPMAVVSSVRSSAPQMHSPKLASLWTKFNHTICSDDPDVRYFI</sequence>
<dbReference type="AlphaFoldDB" id="A0A3P7NKL1"/>
<reference evidence="1 2" key="1">
    <citation type="submission" date="2018-11" db="EMBL/GenBank/DDBJ databases">
        <authorList>
            <consortium name="Pathogen Informatics"/>
        </authorList>
    </citation>
    <scope>NUCLEOTIDE SEQUENCE [LARGE SCALE GENOMIC DNA]</scope>
</reference>
<accession>A0A3P7NKL1</accession>
<dbReference type="Gene3D" id="3.40.50.1000">
    <property type="entry name" value="HAD superfamily/HAD-like"/>
    <property type="match status" value="1"/>
</dbReference>
<dbReference type="InterPro" id="IPR023214">
    <property type="entry name" value="HAD_sf"/>
</dbReference>
<dbReference type="PANTHER" id="PTHR18901:SF38">
    <property type="entry name" value="PSEUDOURIDINE-5'-PHOSPHATASE"/>
    <property type="match status" value="1"/>
</dbReference>
<dbReference type="InterPro" id="IPR023198">
    <property type="entry name" value="PGP-like_dom2"/>
</dbReference>
<dbReference type="SUPFAM" id="SSF56784">
    <property type="entry name" value="HAD-like"/>
    <property type="match status" value="1"/>
</dbReference>
<protein>
    <submittedName>
        <fullName evidence="1">Uncharacterized protein</fullName>
    </submittedName>
</protein>
<gene>
    <name evidence="1" type="ORF">DILT_LOCUS19066</name>
</gene>
<dbReference type="GO" id="GO:0016791">
    <property type="term" value="F:phosphatase activity"/>
    <property type="evidence" value="ECO:0007669"/>
    <property type="project" value="TreeGrafter"/>
</dbReference>
<keyword evidence="2" id="KW-1185">Reference proteome</keyword>
<dbReference type="OrthoDB" id="40579at2759"/>
<organism evidence="1 2">
    <name type="scientific">Dibothriocephalus latus</name>
    <name type="common">Fish tapeworm</name>
    <name type="synonym">Diphyllobothrium latum</name>
    <dbReference type="NCBI Taxonomy" id="60516"/>
    <lineage>
        <taxon>Eukaryota</taxon>
        <taxon>Metazoa</taxon>
        <taxon>Spiralia</taxon>
        <taxon>Lophotrochozoa</taxon>
        <taxon>Platyhelminthes</taxon>
        <taxon>Cestoda</taxon>
        <taxon>Eucestoda</taxon>
        <taxon>Diphyllobothriidea</taxon>
        <taxon>Diphyllobothriidae</taxon>
        <taxon>Dibothriocephalus</taxon>
    </lineage>
</organism>
<dbReference type="PANTHER" id="PTHR18901">
    <property type="entry name" value="2-DEOXYGLUCOSE-6-PHOSPHATE PHOSPHATASE 2"/>
    <property type="match status" value="1"/>
</dbReference>
<name>A0A3P7NKL1_DIBLA</name>
<proteinExistence type="predicted"/>
<evidence type="ECO:0000313" key="2">
    <source>
        <dbReference type="Proteomes" id="UP000281553"/>
    </source>
</evidence>
<dbReference type="InterPro" id="IPR041492">
    <property type="entry name" value="HAD_2"/>
</dbReference>
<evidence type="ECO:0000313" key="1">
    <source>
        <dbReference type="EMBL" id="VDN43345.1"/>
    </source>
</evidence>
<dbReference type="Proteomes" id="UP000281553">
    <property type="component" value="Unassembled WGS sequence"/>
</dbReference>
<dbReference type="Gene3D" id="1.10.150.240">
    <property type="entry name" value="Putative phosphatase, domain 2"/>
    <property type="match status" value="1"/>
</dbReference>
<dbReference type="Pfam" id="PF13419">
    <property type="entry name" value="HAD_2"/>
    <property type="match status" value="1"/>
</dbReference>
<dbReference type="InterPro" id="IPR036412">
    <property type="entry name" value="HAD-like_sf"/>
</dbReference>